<protein>
    <recommendedName>
        <fullName evidence="1">DUF1985 domain-containing protein</fullName>
    </recommendedName>
</protein>
<accession>A0AAD9XRF5</accession>
<keyword evidence="3" id="KW-1185">Reference proteome</keyword>
<evidence type="ECO:0000313" key="2">
    <source>
        <dbReference type="EMBL" id="KAK2664486.1"/>
    </source>
</evidence>
<dbReference type="InterPro" id="IPR015410">
    <property type="entry name" value="DUF1985"/>
</dbReference>
<dbReference type="AlphaFoldDB" id="A0AAD9XRF5"/>
<name>A0AAD9XRF5_9ROSI</name>
<gene>
    <name evidence="2" type="ORF">Ddye_003060</name>
</gene>
<dbReference type="Proteomes" id="UP001280121">
    <property type="component" value="Unassembled WGS sequence"/>
</dbReference>
<evidence type="ECO:0000313" key="3">
    <source>
        <dbReference type="Proteomes" id="UP001280121"/>
    </source>
</evidence>
<dbReference type="Pfam" id="PF09331">
    <property type="entry name" value="DUF1985"/>
    <property type="match status" value="1"/>
</dbReference>
<dbReference type="PANTHER" id="PTHR48449">
    <property type="entry name" value="DUF1985 DOMAIN-CONTAINING PROTEIN"/>
    <property type="match status" value="1"/>
</dbReference>
<evidence type="ECO:0000259" key="1">
    <source>
        <dbReference type="Pfam" id="PF09331"/>
    </source>
</evidence>
<dbReference type="PANTHER" id="PTHR48449:SF1">
    <property type="entry name" value="DUF1985 DOMAIN-CONTAINING PROTEIN"/>
    <property type="match status" value="1"/>
</dbReference>
<feature type="domain" description="DUF1985" evidence="1">
    <location>
        <begin position="46"/>
        <end position="161"/>
    </location>
</feature>
<reference evidence="2" key="1">
    <citation type="journal article" date="2023" name="Plant J.">
        <title>Genome sequences and population genomics provide insights into the demographic history, inbreeding, and mutation load of two 'living fossil' tree species of Dipteronia.</title>
        <authorList>
            <person name="Feng Y."/>
            <person name="Comes H.P."/>
            <person name="Chen J."/>
            <person name="Zhu S."/>
            <person name="Lu R."/>
            <person name="Zhang X."/>
            <person name="Li P."/>
            <person name="Qiu J."/>
            <person name="Olsen K.M."/>
            <person name="Qiu Y."/>
        </authorList>
    </citation>
    <scope>NUCLEOTIDE SEQUENCE</scope>
    <source>
        <strain evidence="2">KIB01</strain>
    </source>
</reference>
<proteinExistence type="predicted"/>
<dbReference type="EMBL" id="JANJYI010000001">
    <property type="protein sequence ID" value="KAK2664486.1"/>
    <property type="molecule type" value="Genomic_DNA"/>
</dbReference>
<sequence>MARVGMLGRWEQGVFKQFLGMKKELFSGNLCHILLCRELHYPGALPDEMWFGVGNRAVRFGKEEFLLVTGLRFGPMPQSVNSLPKAVPGSVYHRYFGGSPTPLKDILGRLSGKEFDESEDVMKLGYVYFLSHILLGREYRWYVSDWLWGLVEDIIGFEAFP</sequence>
<comment type="caution">
    <text evidence="2">The sequence shown here is derived from an EMBL/GenBank/DDBJ whole genome shotgun (WGS) entry which is preliminary data.</text>
</comment>
<organism evidence="2 3">
    <name type="scientific">Dipteronia dyeriana</name>
    <dbReference type="NCBI Taxonomy" id="168575"/>
    <lineage>
        <taxon>Eukaryota</taxon>
        <taxon>Viridiplantae</taxon>
        <taxon>Streptophyta</taxon>
        <taxon>Embryophyta</taxon>
        <taxon>Tracheophyta</taxon>
        <taxon>Spermatophyta</taxon>
        <taxon>Magnoliopsida</taxon>
        <taxon>eudicotyledons</taxon>
        <taxon>Gunneridae</taxon>
        <taxon>Pentapetalae</taxon>
        <taxon>rosids</taxon>
        <taxon>malvids</taxon>
        <taxon>Sapindales</taxon>
        <taxon>Sapindaceae</taxon>
        <taxon>Hippocastanoideae</taxon>
        <taxon>Acereae</taxon>
        <taxon>Dipteronia</taxon>
    </lineage>
</organism>